<organism evidence="2">
    <name type="scientific">viral metagenome</name>
    <dbReference type="NCBI Taxonomy" id="1070528"/>
    <lineage>
        <taxon>unclassified sequences</taxon>
        <taxon>metagenomes</taxon>
        <taxon>organismal metagenomes</taxon>
    </lineage>
</organism>
<name>A0A6C0D4I8_9ZZZZ</name>
<proteinExistence type="predicted"/>
<reference evidence="2" key="1">
    <citation type="journal article" date="2020" name="Nature">
        <title>Giant virus diversity and host interactions through global metagenomics.</title>
        <authorList>
            <person name="Schulz F."/>
            <person name="Roux S."/>
            <person name="Paez-Espino D."/>
            <person name="Jungbluth S."/>
            <person name="Walsh D.A."/>
            <person name="Denef V.J."/>
            <person name="McMahon K.D."/>
            <person name="Konstantinidis K.T."/>
            <person name="Eloe-Fadrosh E.A."/>
            <person name="Kyrpides N.C."/>
            <person name="Woyke T."/>
        </authorList>
    </citation>
    <scope>NUCLEOTIDE SEQUENCE</scope>
    <source>
        <strain evidence="2">GVMAG-M-3300023174-116</strain>
    </source>
</reference>
<accession>A0A6C0D4I8</accession>
<dbReference type="AlphaFoldDB" id="A0A6C0D4I8"/>
<feature type="coiled-coil region" evidence="1">
    <location>
        <begin position="14"/>
        <end position="41"/>
    </location>
</feature>
<evidence type="ECO:0000256" key="1">
    <source>
        <dbReference type="SAM" id="Coils"/>
    </source>
</evidence>
<keyword evidence="1" id="KW-0175">Coiled coil</keyword>
<sequence>MYFYLFFTIIIMVTQSQETDLQSLEEDIMSFEDNISQIRLLLLFIDNETLINSIETKINIKNKQMSNNELIKHIQSIKELKDYKVRYLLNFAIEKSQEELANAISDNEPYKLTTITNIKTFHFEECKYSKKVYFTALNTLIIIANKNNKYYIKRRTNVDKKNTSRKNIKS</sequence>
<dbReference type="EMBL" id="MN739536">
    <property type="protein sequence ID" value="QHT11718.1"/>
    <property type="molecule type" value="Genomic_DNA"/>
</dbReference>
<protein>
    <submittedName>
        <fullName evidence="2">Uncharacterized protein</fullName>
    </submittedName>
</protein>
<evidence type="ECO:0000313" key="2">
    <source>
        <dbReference type="EMBL" id="QHT11718.1"/>
    </source>
</evidence>